<evidence type="ECO:0000259" key="2">
    <source>
        <dbReference type="Pfam" id="PF01719"/>
    </source>
</evidence>
<evidence type="ECO:0000313" key="4">
    <source>
        <dbReference type="Proteomes" id="UP000002627"/>
    </source>
</evidence>
<dbReference type="GO" id="GO:0006260">
    <property type="term" value="P:DNA replication"/>
    <property type="evidence" value="ECO:0007669"/>
    <property type="project" value="InterPro"/>
</dbReference>
<dbReference type="Pfam" id="PF01719">
    <property type="entry name" value="Rep_OBD"/>
    <property type="match status" value="1"/>
</dbReference>
<evidence type="ECO:0000259" key="1">
    <source>
        <dbReference type="Pfam" id="PF00910"/>
    </source>
</evidence>
<dbReference type="Pfam" id="PF00910">
    <property type="entry name" value="RNA_helicase"/>
    <property type="match status" value="1"/>
</dbReference>
<name>D0R1N4_LACJF</name>
<proteinExistence type="predicted"/>
<dbReference type="GO" id="GO:0003723">
    <property type="term" value="F:RNA binding"/>
    <property type="evidence" value="ECO:0007669"/>
    <property type="project" value="InterPro"/>
</dbReference>
<accession>D0R1N4</accession>
<gene>
    <name evidence="3" type="ordered locus">FI9785_393</name>
</gene>
<dbReference type="Gene3D" id="3.40.50.300">
    <property type="entry name" value="P-loop containing nucleotide triphosphate hydrolases"/>
    <property type="match status" value="1"/>
</dbReference>
<dbReference type="SUPFAM" id="SSF52540">
    <property type="entry name" value="P-loop containing nucleoside triphosphate hydrolases"/>
    <property type="match status" value="1"/>
</dbReference>
<dbReference type="HOGENOM" id="CLU_053695_0_0_9"/>
<dbReference type="InterPro" id="IPR027417">
    <property type="entry name" value="P-loop_NTPase"/>
</dbReference>
<dbReference type="RefSeq" id="WP_012845653.1">
    <property type="nucleotide sequence ID" value="NC_013504.1"/>
</dbReference>
<dbReference type="EMBL" id="FN298497">
    <property type="protein sequence ID" value="CAX66276.1"/>
    <property type="molecule type" value="Genomic_DNA"/>
</dbReference>
<feature type="domain" description="Plasmid replication protein origin binding" evidence="2">
    <location>
        <begin position="58"/>
        <end position="176"/>
    </location>
</feature>
<organism evidence="3 4">
    <name type="scientific">Lactobacillus johnsonii (strain FI9785)</name>
    <dbReference type="NCBI Taxonomy" id="633699"/>
    <lineage>
        <taxon>Bacteria</taxon>
        <taxon>Bacillati</taxon>
        <taxon>Bacillota</taxon>
        <taxon>Bacilli</taxon>
        <taxon>Lactobacillales</taxon>
        <taxon>Lactobacillaceae</taxon>
        <taxon>Lactobacillus</taxon>
    </lineage>
</organism>
<dbReference type="GO" id="GO:0005727">
    <property type="term" value="C:extrachromosomal circular DNA"/>
    <property type="evidence" value="ECO:0007669"/>
    <property type="project" value="InterPro"/>
</dbReference>
<evidence type="ECO:0000313" key="3">
    <source>
        <dbReference type="EMBL" id="CAX66276.1"/>
    </source>
</evidence>
<sequence>MSKTFALKRKTARTELIYYKYMQITLKRYHVGAESLLFSPDIHCVICVKKKGYKNEMKVIRSRNFMYTQDLDHLPFNKDTLKTRLEKSGAQEWAFILHDKDVDENNKKIRPHFHVMLRFKDAKTISRISKIFNDKQQYIEVWKNSINNGYSYLIHETSKAKNKYHYKDSEVVASFDFKSKINSIRRKINKPSKQAVDNYIEDYANEIISKEDLQNNIGVLEMAKHKNLLDHIEDILAFKKHQKFLKEFKGKQCKVIWLYGKAGVGKTRLIRNFLEHYYPNNFIILGSQRDHFQEYKGQNYIVINDLRPNDYEYGQLLTLLDPWENDKMAPARYHDKYLNAKAIFITTPYSPKDFYNTCNIENIFIDSFDQLKRRIISFHITENNLSQLSQDITTELNLKNKSKRTKEKNNGSTIN</sequence>
<dbReference type="GO" id="GO:0003677">
    <property type="term" value="F:DNA binding"/>
    <property type="evidence" value="ECO:0007669"/>
    <property type="project" value="InterPro"/>
</dbReference>
<protein>
    <submittedName>
        <fullName evidence="3">Uncharacterized protein</fullName>
    </submittedName>
</protein>
<dbReference type="AlphaFoldDB" id="D0R1N4"/>
<dbReference type="GO" id="GO:0003916">
    <property type="term" value="F:DNA topoisomerase activity"/>
    <property type="evidence" value="ECO:0007669"/>
    <property type="project" value="InterPro"/>
</dbReference>
<dbReference type="InterPro" id="IPR000605">
    <property type="entry name" value="Helicase_SF3_ssDNA/RNA_vir"/>
</dbReference>
<dbReference type="KEGG" id="ljf:FI9785_393"/>
<keyword evidence="4" id="KW-1185">Reference proteome</keyword>
<reference evidence="3 4" key="1">
    <citation type="journal article" date="2009" name="J. Bacteriol.">
        <title>Complete genome sequence of Lactobacillus johnsonii FI9785, a competitive exclusion agent against pathogens in poultry.</title>
        <authorList>
            <person name="Wegmann U."/>
            <person name="Overweg K."/>
            <person name="Horn N."/>
            <person name="Goesmann A."/>
            <person name="Narbad A."/>
            <person name="Gasson M.J."/>
            <person name="Shearman C."/>
        </authorList>
    </citation>
    <scope>NUCLEOTIDE SEQUENCE [LARGE SCALE GENOMIC DNA]</scope>
    <source>
        <strain evidence="3 4">FI9785</strain>
    </source>
</reference>
<dbReference type="GO" id="GO:0003724">
    <property type="term" value="F:RNA helicase activity"/>
    <property type="evidence" value="ECO:0007669"/>
    <property type="project" value="InterPro"/>
</dbReference>
<dbReference type="Gene3D" id="3.40.1310.30">
    <property type="match status" value="1"/>
</dbReference>
<feature type="domain" description="Helicase superfamily 3 single-stranded DNA/RNA virus" evidence="1">
    <location>
        <begin position="256"/>
        <end position="347"/>
    </location>
</feature>
<dbReference type="InterPro" id="IPR002631">
    <property type="entry name" value="Plasmid_rep_OBD"/>
</dbReference>
<dbReference type="Proteomes" id="UP000002627">
    <property type="component" value="Chromosome"/>
</dbReference>